<dbReference type="OrthoDB" id="1898560at2759"/>
<reference evidence="3" key="4">
    <citation type="submission" date="2025-09" db="UniProtKB">
        <authorList>
            <consortium name="Ensembl"/>
        </authorList>
    </citation>
    <scope>IDENTIFICATION</scope>
</reference>
<evidence type="ECO:0000259" key="1">
    <source>
        <dbReference type="PROSITE" id="PS51048"/>
    </source>
</evidence>
<dbReference type="InterPro" id="IPR007699">
    <property type="entry name" value="SGS_dom"/>
</dbReference>
<dbReference type="EMBL" id="EAAA01001109">
    <property type="status" value="NOT_ANNOTATED_CDS"/>
    <property type="molecule type" value="Genomic_DNA"/>
</dbReference>
<reference evidence="4" key="1">
    <citation type="journal article" date="2002" name="Science">
        <title>The draft genome of Ciona intestinalis: insights into chordate and vertebrate origins.</title>
        <authorList>
            <person name="Dehal P."/>
            <person name="Satou Y."/>
            <person name="Campbell R.K."/>
            <person name="Chapman J."/>
            <person name="Degnan B."/>
            <person name="De Tomaso A."/>
            <person name="Davidson B."/>
            <person name="Di Gregorio A."/>
            <person name="Gelpke M."/>
            <person name="Goodstein D.M."/>
            <person name="Harafuji N."/>
            <person name="Hastings K.E."/>
            <person name="Ho I."/>
            <person name="Hotta K."/>
            <person name="Huang W."/>
            <person name="Kawashima T."/>
            <person name="Lemaire P."/>
            <person name="Martinez D."/>
            <person name="Meinertzhagen I.A."/>
            <person name="Necula S."/>
            <person name="Nonaka M."/>
            <person name="Putnam N."/>
            <person name="Rash S."/>
            <person name="Saiga H."/>
            <person name="Satake M."/>
            <person name="Terry A."/>
            <person name="Yamada L."/>
            <person name="Wang H.G."/>
            <person name="Awazu S."/>
            <person name="Azumi K."/>
            <person name="Boore J."/>
            <person name="Branno M."/>
            <person name="Chin-Bow S."/>
            <person name="DeSantis R."/>
            <person name="Doyle S."/>
            <person name="Francino P."/>
            <person name="Keys D.N."/>
            <person name="Haga S."/>
            <person name="Hayashi H."/>
            <person name="Hino K."/>
            <person name="Imai K.S."/>
            <person name="Inaba K."/>
            <person name="Kano S."/>
            <person name="Kobayashi K."/>
            <person name="Kobayashi M."/>
            <person name="Lee B.I."/>
            <person name="Makabe K.W."/>
            <person name="Manohar C."/>
            <person name="Matassi G."/>
            <person name="Medina M."/>
            <person name="Mochizuki Y."/>
            <person name="Mount S."/>
            <person name="Morishita T."/>
            <person name="Miura S."/>
            <person name="Nakayama A."/>
            <person name="Nishizaka S."/>
            <person name="Nomoto H."/>
            <person name="Ohta F."/>
            <person name="Oishi K."/>
            <person name="Rigoutsos I."/>
            <person name="Sano M."/>
            <person name="Sasaki A."/>
            <person name="Sasakura Y."/>
            <person name="Shoguchi E."/>
            <person name="Shin-i T."/>
            <person name="Spagnuolo A."/>
            <person name="Stainier D."/>
            <person name="Suzuki M.M."/>
            <person name="Tassy O."/>
            <person name="Takatori N."/>
            <person name="Tokuoka M."/>
            <person name="Yagi K."/>
            <person name="Yoshizaki F."/>
            <person name="Wada S."/>
            <person name="Zhang C."/>
            <person name="Hyatt P.D."/>
            <person name="Larimer F."/>
            <person name="Detter C."/>
            <person name="Doggett N."/>
            <person name="Glavina T."/>
            <person name="Hawkins T."/>
            <person name="Richardson P."/>
            <person name="Lucas S."/>
            <person name="Kohara Y."/>
            <person name="Levine M."/>
            <person name="Satoh N."/>
            <person name="Rokhsar D.S."/>
        </authorList>
    </citation>
    <scope>NUCLEOTIDE SEQUENCE [LARGE SCALE GENOMIC DNA]</scope>
</reference>
<dbReference type="GO" id="GO:0051087">
    <property type="term" value="F:protein-folding chaperone binding"/>
    <property type="evidence" value="ECO:0007669"/>
    <property type="project" value="InterPro"/>
</dbReference>
<dbReference type="PROSITE" id="PS51048">
    <property type="entry name" value="SGS"/>
    <property type="match status" value="1"/>
</dbReference>
<keyword evidence="4" id="KW-1185">Reference proteome</keyword>
<dbReference type="Pfam" id="PF05002">
    <property type="entry name" value="SGS"/>
    <property type="match status" value="1"/>
</dbReference>
<dbReference type="GeneID" id="100179637"/>
<dbReference type="PROSITE" id="PS51203">
    <property type="entry name" value="CS"/>
    <property type="match status" value="1"/>
</dbReference>
<dbReference type="Pfam" id="PF04969">
    <property type="entry name" value="CS"/>
    <property type="match status" value="1"/>
</dbReference>
<dbReference type="GO" id="GO:0005737">
    <property type="term" value="C:cytoplasm"/>
    <property type="evidence" value="ECO:0007669"/>
    <property type="project" value="UniProtKB-ARBA"/>
</dbReference>
<dbReference type="AlphaFoldDB" id="F6ZZX7"/>
<feature type="domain" description="SGS" evidence="1">
    <location>
        <begin position="138"/>
        <end position="229"/>
    </location>
</feature>
<evidence type="ECO:0000259" key="2">
    <source>
        <dbReference type="PROSITE" id="PS51203"/>
    </source>
</evidence>
<name>F6ZZX7_CIOIN</name>
<dbReference type="KEGG" id="cin:100179637"/>
<dbReference type="Proteomes" id="UP000008144">
    <property type="component" value="Chromosome 13"/>
</dbReference>
<dbReference type="GeneTree" id="ENSGT00940000168070"/>
<accession>A0A1W2WJ51</accession>
<dbReference type="PANTHER" id="PTHR45862">
    <property type="entry name" value="PROTEIN SGT1 HOMOLOG"/>
    <property type="match status" value="1"/>
</dbReference>
<dbReference type="Gene3D" id="2.60.40.790">
    <property type="match status" value="1"/>
</dbReference>
<dbReference type="InterPro" id="IPR007052">
    <property type="entry name" value="CS_dom"/>
</dbReference>
<evidence type="ECO:0000313" key="3">
    <source>
        <dbReference type="Ensembl" id="ENSCINP00000029390.2"/>
    </source>
</evidence>
<dbReference type="Ensembl" id="ENSCINT00000029636.2">
    <property type="protein sequence ID" value="ENSCINP00000029390.2"/>
    <property type="gene ID" value="ENSCING00000017308.2"/>
</dbReference>
<dbReference type="STRING" id="7719.ENSCINP00000029390"/>
<dbReference type="OMA" id="KVHMTAD"/>
<dbReference type="RefSeq" id="XP_002129960.1">
    <property type="nucleotide sequence ID" value="XM_002129924.5"/>
</dbReference>
<dbReference type="FunFam" id="2.60.40.790:FF:000012">
    <property type="entry name" value="SGT1 homolog, MIS12 kinetochore complex assembly cochaperone"/>
    <property type="match status" value="1"/>
</dbReference>
<reference evidence="3" key="3">
    <citation type="submission" date="2025-08" db="UniProtKB">
        <authorList>
            <consortium name="Ensembl"/>
        </authorList>
    </citation>
    <scope>IDENTIFICATION</scope>
</reference>
<dbReference type="SUPFAM" id="SSF49764">
    <property type="entry name" value="HSP20-like chaperones"/>
    <property type="match status" value="1"/>
</dbReference>
<sequence>MTSNGDVTQSPDVTTAQPTVMKAEVPRYDWYQTDSQVVVSVLVKKTKKENVNVEYSENHLDVTIEPTPEQPKQYHLSLNLSHPVVAHKCQTKHYATKIECKMTKSELLRWAGIEGDTDTIKPAVIAAASPTPDVPVNKYPSSAHYTRDWDKLVCDIKEEEKNEKPEGEAALNQLFQQIYKDGNDETRKAMNKSFMESGGTVLSTNWNEIQQGQVEVKPPDGMEFKKYEQ</sequence>
<dbReference type="InParanoid" id="F6ZZX7"/>
<proteinExistence type="predicted"/>
<dbReference type="InterPro" id="IPR044563">
    <property type="entry name" value="Sgt1-like"/>
</dbReference>
<evidence type="ECO:0000313" key="4">
    <source>
        <dbReference type="Proteomes" id="UP000008144"/>
    </source>
</evidence>
<feature type="domain" description="CS" evidence="2">
    <location>
        <begin position="23"/>
        <end position="114"/>
    </location>
</feature>
<organism evidence="3 4">
    <name type="scientific">Ciona intestinalis</name>
    <name type="common">Transparent sea squirt</name>
    <name type="synonym">Ascidia intestinalis</name>
    <dbReference type="NCBI Taxonomy" id="7719"/>
    <lineage>
        <taxon>Eukaryota</taxon>
        <taxon>Metazoa</taxon>
        <taxon>Chordata</taxon>
        <taxon>Tunicata</taxon>
        <taxon>Ascidiacea</taxon>
        <taxon>Phlebobranchia</taxon>
        <taxon>Cionidae</taxon>
        <taxon>Ciona</taxon>
    </lineage>
</organism>
<protein>
    <submittedName>
        <fullName evidence="3">Protein SGT1 homolog</fullName>
    </submittedName>
</protein>
<accession>F6ZZX7</accession>
<dbReference type="FunCoup" id="F6ZZX7">
    <property type="interactions" value="600"/>
</dbReference>
<reference evidence="3" key="2">
    <citation type="journal article" date="2008" name="Genome Biol.">
        <title>Improved genome assembly and evidence-based global gene model set for the chordate Ciona intestinalis: new insight into intron and operon populations.</title>
        <authorList>
            <person name="Satou Y."/>
            <person name="Mineta K."/>
            <person name="Ogasawara M."/>
            <person name="Sasakura Y."/>
            <person name="Shoguchi E."/>
            <person name="Ueno K."/>
            <person name="Yamada L."/>
            <person name="Matsumoto J."/>
            <person name="Wasserscheid J."/>
            <person name="Dewar K."/>
            <person name="Wiley G.B."/>
            <person name="Macmil S.L."/>
            <person name="Roe B.A."/>
            <person name="Zeller R.W."/>
            <person name="Hastings K.E."/>
            <person name="Lemaire P."/>
            <person name="Lindquist E."/>
            <person name="Endo T."/>
            <person name="Hotta K."/>
            <person name="Inaba K."/>
        </authorList>
    </citation>
    <scope>NUCLEOTIDE SEQUENCE [LARGE SCALE GENOMIC DNA]</scope>
    <source>
        <strain evidence="3">wild type</strain>
    </source>
</reference>
<dbReference type="InterPro" id="IPR008978">
    <property type="entry name" value="HSP20-like_chaperone"/>
</dbReference>
<dbReference type="HOGENOM" id="CLU_039532_2_0_1"/>
<gene>
    <name evidence="3" type="primary">LOC100179637</name>
</gene>